<keyword evidence="3" id="KW-0813">Transport</keyword>
<feature type="transmembrane region" description="Helical" evidence="8">
    <location>
        <begin position="313"/>
        <end position="330"/>
    </location>
</feature>
<feature type="transmembrane region" description="Helical" evidence="8">
    <location>
        <begin position="152"/>
        <end position="174"/>
    </location>
</feature>
<gene>
    <name evidence="9" type="ORF">K5I29_05230</name>
</gene>
<feature type="transmembrane region" description="Helical" evidence="8">
    <location>
        <begin position="242"/>
        <end position="268"/>
    </location>
</feature>
<keyword evidence="5 8" id="KW-0812">Transmembrane</keyword>
<evidence type="ECO:0000256" key="1">
    <source>
        <dbReference type="ARBA" id="ARBA00004651"/>
    </source>
</evidence>
<protein>
    <submittedName>
        <fullName evidence="9">Iron ABC transporter permease</fullName>
    </submittedName>
</protein>
<dbReference type="EMBL" id="CP081495">
    <property type="protein sequence ID" value="UYW02305.1"/>
    <property type="molecule type" value="Genomic_DNA"/>
</dbReference>
<evidence type="ECO:0000313" key="9">
    <source>
        <dbReference type="EMBL" id="UYW02305.1"/>
    </source>
</evidence>
<keyword evidence="6 8" id="KW-1133">Transmembrane helix</keyword>
<sequence>MNKTLAYIICYVLPIPVLLISLGIGSSEQLNFFEYLQMAYQNYFGAGLDESQFVRFELYSNIVFNIRLPRIILTFLTGAALATSGTVLQGVYRNPLVDSYVLGISAGAAFGAALAINYGLGSVNVAAFVGGALAVLITYLVVVSIRQVSIMTIVLSGMVISGMFTALLTVVQYISNPFKLQIIVQWLMGSLHATSWVEVQRSYIPILITLLIVYILRWRLNVLSLGDDAGKSVGVNPVWDRLILVSCATIMTATTVASAGLISFYGLFLPHIVRMMLGADNRKTIPGSILLGGTLLLIIDNFSRALFTFELPVGIFTMLIGGSFFIYLMGKNNLNWK</sequence>
<dbReference type="Gene3D" id="1.10.3470.10">
    <property type="entry name" value="ABC transporter involved in vitamin B12 uptake, BtuC"/>
    <property type="match status" value="1"/>
</dbReference>
<comment type="similarity">
    <text evidence="2">Belongs to the binding-protein-dependent transport system permease family. FecCD subfamily.</text>
</comment>
<keyword evidence="4" id="KW-1003">Cell membrane</keyword>
<dbReference type="InterPro" id="IPR000522">
    <property type="entry name" value="ABC_transptr_permease_BtuC"/>
</dbReference>
<keyword evidence="10" id="KW-1185">Reference proteome</keyword>
<comment type="subcellular location">
    <subcellularLocation>
        <location evidence="1">Cell membrane</location>
        <topology evidence="1">Multi-pass membrane protein</topology>
    </subcellularLocation>
</comment>
<feature type="transmembrane region" description="Helical" evidence="8">
    <location>
        <begin position="100"/>
        <end position="120"/>
    </location>
</feature>
<evidence type="ECO:0000256" key="4">
    <source>
        <dbReference type="ARBA" id="ARBA00022475"/>
    </source>
</evidence>
<keyword evidence="7 8" id="KW-0472">Membrane</keyword>
<dbReference type="Pfam" id="PF01032">
    <property type="entry name" value="FecCD"/>
    <property type="match status" value="1"/>
</dbReference>
<dbReference type="RefSeq" id="WP_264434840.1">
    <property type="nucleotide sequence ID" value="NZ_CP081495.1"/>
</dbReference>
<evidence type="ECO:0000256" key="3">
    <source>
        <dbReference type="ARBA" id="ARBA00022448"/>
    </source>
</evidence>
<name>A0ABY6M407_9FLAO</name>
<dbReference type="Proteomes" id="UP001163328">
    <property type="component" value="Chromosome"/>
</dbReference>
<reference evidence="9" key="1">
    <citation type="submission" date="2021-08" db="EMBL/GenBank/DDBJ databases">
        <title>Flavobacterium sp. strain CC-SYL302.</title>
        <authorList>
            <person name="Lin S.-Y."/>
            <person name="Lee T.-H."/>
            <person name="Young C.-C."/>
        </authorList>
    </citation>
    <scope>NUCLEOTIDE SEQUENCE</scope>
    <source>
        <strain evidence="9">CC-SYL302</strain>
    </source>
</reference>
<organism evidence="9 10">
    <name type="scientific">Flavobacterium agricola</name>
    <dbReference type="NCBI Taxonomy" id="2870839"/>
    <lineage>
        <taxon>Bacteria</taxon>
        <taxon>Pseudomonadati</taxon>
        <taxon>Bacteroidota</taxon>
        <taxon>Flavobacteriia</taxon>
        <taxon>Flavobacteriales</taxon>
        <taxon>Flavobacteriaceae</taxon>
        <taxon>Flavobacterium</taxon>
    </lineage>
</organism>
<evidence type="ECO:0000256" key="2">
    <source>
        <dbReference type="ARBA" id="ARBA00007935"/>
    </source>
</evidence>
<feature type="transmembrane region" description="Helical" evidence="8">
    <location>
        <begin position="68"/>
        <end position="88"/>
    </location>
</feature>
<proteinExistence type="inferred from homology"/>
<dbReference type="PANTHER" id="PTHR30472">
    <property type="entry name" value="FERRIC ENTEROBACTIN TRANSPORT SYSTEM PERMEASE PROTEIN"/>
    <property type="match status" value="1"/>
</dbReference>
<evidence type="ECO:0000256" key="7">
    <source>
        <dbReference type="ARBA" id="ARBA00023136"/>
    </source>
</evidence>
<dbReference type="InterPro" id="IPR037294">
    <property type="entry name" value="ABC_BtuC-like"/>
</dbReference>
<evidence type="ECO:0000256" key="5">
    <source>
        <dbReference type="ARBA" id="ARBA00022692"/>
    </source>
</evidence>
<feature type="transmembrane region" description="Helical" evidence="8">
    <location>
        <begin position="126"/>
        <end position="145"/>
    </location>
</feature>
<evidence type="ECO:0000256" key="8">
    <source>
        <dbReference type="SAM" id="Phobius"/>
    </source>
</evidence>
<dbReference type="SUPFAM" id="SSF81345">
    <property type="entry name" value="ABC transporter involved in vitamin B12 uptake, BtuC"/>
    <property type="match status" value="1"/>
</dbReference>
<dbReference type="CDD" id="cd06550">
    <property type="entry name" value="TM_ABC_iron-siderophores_like"/>
    <property type="match status" value="1"/>
</dbReference>
<evidence type="ECO:0000313" key="10">
    <source>
        <dbReference type="Proteomes" id="UP001163328"/>
    </source>
</evidence>
<feature type="transmembrane region" description="Helical" evidence="8">
    <location>
        <begin position="204"/>
        <end position="222"/>
    </location>
</feature>
<dbReference type="PANTHER" id="PTHR30472:SF70">
    <property type="entry name" value="MOLYBDATE IMPORT SYSTEM PERMEASE PROTEIN MOLB"/>
    <property type="match status" value="1"/>
</dbReference>
<feature type="transmembrane region" description="Helical" evidence="8">
    <location>
        <begin position="5"/>
        <end position="24"/>
    </location>
</feature>
<accession>A0ABY6M407</accession>
<evidence type="ECO:0000256" key="6">
    <source>
        <dbReference type="ARBA" id="ARBA00022989"/>
    </source>
</evidence>